<evidence type="ECO:0000313" key="1">
    <source>
        <dbReference type="EMBL" id="KAF3323556.1"/>
    </source>
</evidence>
<dbReference type="AlphaFoldDB" id="A0A833QQ31"/>
<dbReference type="OrthoDB" id="690316at2759"/>
<protein>
    <submittedName>
        <fullName evidence="1">Cotton fiber expressed protein</fullName>
    </submittedName>
</protein>
<dbReference type="EMBL" id="SWLB01000023">
    <property type="protein sequence ID" value="KAF3323556.1"/>
    <property type="molecule type" value="Genomic_DNA"/>
</dbReference>
<dbReference type="Pfam" id="PF05553">
    <property type="entry name" value="DUF761"/>
    <property type="match status" value="1"/>
</dbReference>
<gene>
    <name evidence="1" type="ORF">FCM35_KLT12287</name>
</gene>
<comment type="caution">
    <text evidence="1">The sequence shown here is derived from an EMBL/GenBank/DDBJ whole genome shotgun (WGS) entry which is preliminary data.</text>
</comment>
<proteinExistence type="predicted"/>
<dbReference type="Proteomes" id="UP000623129">
    <property type="component" value="Unassembled WGS sequence"/>
</dbReference>
<sequence>MDLHFMERLWNYLKLTFIYIAKRSLVKRGKLLSKTLNNLILHLQTHRFKPEKHLYPTPLTLRDYEFSCSNSPNPMVVKVRSRIKSSLLSCFNSRTNNDHEYYFSRTRVYEPTKRLVSPYVITVSGYSSDEEEEGKNDTGLGFENDVDFRAEKFIESFYEQLRAQNLGNNLIPYGSS</sequence>
<accession>A0A833QQ31</accession>
<name>A0A833QQ31_9POAL</name>
<keyword evidence="2" id="KW-1185">Reference proteome</keyword>
<dbReference type="InterPro" id="IPR008480">
    <property type="entry name" value="DUF761_pln"/>
</dbReference>
<reference evidence="1" key="1">
    <citation type="submission" date="2020-01" db="EMBL/GenBank/DDBJ databases">
        <title>Genome sequence of Kobresia littledalei, the first chromosome-level genome in the family Cyperaceae.</title>
        <authorList>
            <person name="Qu G."/>
        </authorList>
    </citation>
    <scope>NUCLEOTIDE SEQUENCE</scope>
    <source>
        <strain evidence="1">C.B.Clarke</strain>
        <tissue evidence="1">Leaf</tissue>
    </source>
</reference>
<evidence type="ECO:0000313" key="2">
    <source>
        <dbReference type="Proteomes" id="UP000623129"/>
    </source>
</evidence>
<dbReference type="PANTHER" id="PTHR33265:SF22">
    <property type="entry name" value="OS02G0517700 PROTEIN"/>
    <property type="match status" value="1"/>
</dbReference>
<organism evidence="1 2">
    <name type="scientific">Carex littledalei</name>
    <dbReference type="NCBI Taxonomy" id="544730"/>
    <lineage>
        <taxon>Eukaryota</taxon>
        <taxon>Viridiplantae</taxon>
        <taxon>Streptophyta</taxon>
        <taxon>Embryophyta</taxon>
        <taxon>Tracheophyta</taxon>
        <taxon>Spermatophyta</taxon>
        <taxon>Magnoliopsida</taxon>
        <taxon>Liliopsida</taxon>
        <taxon>Poales</taxon>
        <taxon>Cyperaceae</taxon>
        <taxon>Cyperoideae</taxon>
        <taxon>Cariceae</taxon>
        <taxon>Carex</taxon>
        <taxon>Carex subgen. Euthyceras</taxon>
    </lineage>
</organism>
<dbReference type="PANTHER" id="PTHR33265">
    <property type="entry name" value="AVR9/CF-9 RAPIDLY ELICITED PROTEIN-RELATED"/>
    <property type="match status" value="1"/>
</dbReference>